<comment type="caution">
    <text evidence="2">The sequence shown here is derived from an EMBL/GenBank/DDBJ whole genome shotgun (WGS) entry which is preliminary data.</text>
</comment>
<feature type="region of interest" description="Disordered" evidence="1">
    <location>
        <begin position="33"/>
        <end position="115"/>
    </location>
</feature>
<evidence type="ECO:0000256" key="1">
    <source>
        <dbReference type="SAM" id="MobiDB-lite"/>
    </source>
</evidence>
<gene>
    <name evidence="2" type="ORF">M9Y10_014992</name>
</gene>
<reference evidence="2 3" key="1">
    <citation type="submission" date="2024-04" db="EMBL/GenBank/DDBJ databases">
        <title>Tritrichomonas musculus Genome.</title>
        <authorList>
            <person name="Alves-Ferreira E."/>
            <person name="Grigg M."/>
            <person name="Lorenzi H."/>
            <person name="Galac M."/>
        </authorList>
    </citation>
    <scope>NUCLEOTIDE SEQUENCE [LARGE SCALE GENOMIC DNA]</scope>
    <source>
        <strain evidence="2 3">EAF2021</strain>
    </source>
</reference>
<name>A0ABR2L186_9EUKA</name>
<feature type="compositionally biased region" description="Polar residues" evidence="1">
    <location>
        <begin position="75"/>
        <end position="97"/>
    </location>
</feature>
<dbReference type="EMBL" id="JAPFFF010000002">
    <property type="protein sequence ID" value="KAK8897058.1"/>
    <property type="molecule type" value="Genomic_DNA"/>
</dbReference>
<evidence type="ECO:0000313" key="2">
    <source>
        <dbReference type="EMBL" id="KAK8897058.1"/>
    </source>
</evidence>
<dbReference type="Proteomes" id="UP001470230">
    <property type="component" value="Unassembled WGS sequence"/>
</dbReference>
<organism evidence="2 3">
    <name type="scientific">Tritrichomonas musculus</name>
    <dbReference type="NCBI Taxonomy" id="1915356"/>
    <lineage>
        <taxon>Eukaryota</taxon>
        <taxon>Metamonada</taxon>
        <taxon>Parabasalia</taxon>
        <taxon>Tritrichomonadida</taxon>
        <taxon>Tritrichomonadidae</taxon>
        <taxon>Tritrichomonas</taxon>
    </lineage>
</organism>
<sequence length="218" mass="25343">MNIFQQVFASVDPKASQLVKASENINDNVFSKKEKEILISDNPTKNKKTSKKEKQIKSSNSKELPQSIKIDYKPSTYQTQSSSKAPSSVIPVSSSMKKVQKNKEQSNEQNAKENLLGKDDILNQINQLEQKYEELSEQYNKISASYDKSKMHNEKLISQNFELEMEIQKLKEATKDSNNRLLEMKQDYEDRAKERDDSWEFKINELMMELEVMKDSNK</sequence>
<proteinExistence type="predicted"/>
<accession>A0ABR2L186</accession>
<keyword evidence="3" id="KW-1185">Reference proteome</keyword>
<protein>
    <submittedName>
        <fullName evidence="2">Uncharacterized protein</fullName>
    </submittedName>
</protein>
<evidence type="ECO:0000313" key="3">
    <source>
        <dbReference type="Proteomes" id="UP001470230"/>
    </source>
</evidence>